<dbReference type="OrthoDB" id="1909991at2"/>
<evidence type="ECO:0000313" key="3">
    <source>
        <dbReference type="Proteomes" id="UP000279911"/>
    </source>
</evidence>
<dbReference type="AlphaFoldDB" id="A0A3R9F4C1"/>
<sequence length="140" mass="15488">MLKYKLLLSLLISFLLIGCSIADSKIQGADQLSEAQSLMKKKAHELLQADKATDLIIFNDSIYLKTENTEYEPKETLFEISSMYKKGKDIEEGMATKLPVGTVIKSAKNKSGSAPLIIADLPGTPAVYQLVFNPYSIDER</sequence>
<dbReference type="EMBL" id="RSFW01000001">
    <property type="protein sequence ID" value="RSD29574.1"/>
    <property type="molecule type" value="Genomic_DNA"/>
</dbReference>
<organism evidence="2 3">
    <name type="scientific">Mesobacillus subterraneus</name>
    <dbReference type="NCBI Taxonomy" id="285983"/>
    <lineage>
        <taxon>Bacteria</taxon>
        <taxon>Bacillati</taxon>
        <taxon>Bacillota</taxon>
        <taxon>Bacilli</taxon>
        <taxon>Bacillales</taxon>
        <taxon>Bacillaceae</taxon>
        <taxon>Mesobacillus</taxon>
    </lineage>
</organism>
<feature type="signal peptide" evidence="1">
    <location>
        <begin position="1"/>
        <end position="22"/>
    </location>
</feature>
<reference evidence="3" key="1">
    <citation type="submission" date="2018-12" db="EMBL/GenBank/DDBJ databases">
        <title>Bacillus chawlae sp. nov., Bacillus glennii sp. nov., and Bacillus saganii sp. nov. Isolated from the Vehicle Assembly Building at Kennedy Space Center where the Viking Spacecraft were Assembled.</title>
        <authorList>
            <person name="Seuylemezian A."/>
            <person name="Vaishampayan P."/>
        </authorList>
    </citation>
    <scope>NUCLEOTIDE SEQUENCE [LARGE SCALE GENOMIC DNA]</scope>
    <source>
        <strain evidence="3">DSM 13966</strain>
    </source>
</reference>
<keyword evidence="1" id="KW-0732">Signal</keyword>
<dbReference type="PROSITE" id="PS51257">
    <property type="entry name" value="PROKAR_LIPOPROTEIN"/>
    <property type="match status" value="1"/>
</dbReference>
<feature type="chain" id="PRO_5018681112" description="Lipoprotein" evidence="1">
    <location>
        <begin position="23"/>
        <end position="140"/>
    </location>
</feature>
<evidence type="ECO:0000256" key="1">
    <source>
        <dbReference type="SAM" id="SignalP"/>
    </source>
</evidence>
<dbReference type="RefSeq" id="WP_125478007.1">
    <property type="nucleotide sequence ID" value="NZ_RSFW01000001.1"/>
</dbReference>
<name>A0A3R9F4C1_9BACI</name>
<evidence type="ECO:0008006" key="4">
    <source>
        <dbReference type="Google" id="ProtNLM"/>
    </source>
</evidence>
<gene>
    <name evidence="2" type="ORF">EJA10_00245</name>
</gene>
<comment type="caution">
    <text evidence="2">The sequence shown here is derived from an EMBL/GenBank/DDBJ whole genome shotgun (WGS) entry which is preliminary data.</text>
</comment>
<proteinExistence type="predicted"/>
<evidence type="ECO:0000313" key="2">
    <source>
        <dbReference type="EMBL" id="RSD29574.1"/>
    </source>
</evidence>
<accession>A0A3R9F4C1</accession>
<protein>
    <recommendedName>
        <fullName evidence="4">Lipoprotein</fullName>
    </recommendedName>
</protein>
<dbReference type="Proteomes" id="UP000279911">
    <property type="component" value="Unassembled WGS sequence"/>
</dbReference>